<proteinExistence type="predicted"/>
<feature type="compositionally biased region" description="Gly residues" evidence="1">
    <location>
        <begin position="1"/>
        <end position="12"/>
    </location>
</feature>
<dbReference type="AlphaFoldDB" id="A0A4C1Z345"/>
<dbReference type="EMBL" id="BGZK01001599">
    <property type="protein sequence ID" value="GBP83016.1"/>
    <property type="molecule type" value="Genomic_DNA"/>
</dbReference>
<dbReference type="Proteomes" id="UP000299102">
    <property type="component" value="Unassembled WGS sequence"/>
</dbReference>
<accession>A0A4C1Z345</accession>
<protein>
    <submittedName>
        <fullName evidence="2">Uncharacterized protein</fullName>
    </submittedName>
</protein>
<name>A0A4C1Z345_EUMVA</name>
<keyword evidence="3" id="KW-1185">Reference proteome</keyword>
<feature type="region of interest" description="Disordered" evidence="1">
    <location>
        <begin position="1"/>
        <end position="39"/>
    </location>
</feature>
<reference evidence="2 3" key="1">
    <citation type="journal article" date="2019" name="Commun. Biol.">
        <title>The bagworm genome reveals a unique fibroin gene that provides high tensile strength.</title>
        <authorList>
            <person name="Kono N."/>
            <person name="Nakamura H."/>
            <person name="Ohtoshi R."/>
            <person name="Tomita M."/>
            <person name="Numata K."/>
            <person name="Arakawa K."/>
        </authorList>
    </citation>
    <scope>NUCLEOTIDE SEQUENCE [LARGE SCALE GENOMIC DNA]</scope>
</reference>
<evidence type="ECO:0000313" key="3">
    <source>
        <dbReference type="Proteomes" id="UP000299102"/>
    </source>
</evidence>
<sequence>MCFGAGGAGGPGSACDEWSPQRIGVEWPRRTRSPPPSCATAHISTNKALQYKIQNAEQYIYQRQLRPLPSLSRSLAPASADRRSRAASSSAR</sequence>
<organism evidence="2 3">
    <name type="scientific">Eumeta variegata</name>
    <name type="common">Bagworm moth</name>
    <name type="synonym">Eumeta japonica</name>
    <dbReference type="NCBI Taxonomy" id="151549"/>
    <lineage>
        <taxon>Eukaryota</taxon>
        <taxon>Metazoa</taxon>
        <taxon>Ecdysozoa</taxon>
        <taxon>Arthropoda</taxon>
        <taxon>Hexapoda</taxon>
        <taxon>Insecta</taxon>
        <taxon>Pterygota</taxon>
        <taxon>Neoptera</taxon>
        <taxon>Endopterygota</taxon>
        <taxon>Lepidoptera</taxon>
        <taxon>Glossata</taxon>
        <taxon>Ditrysia</taxon>
        <taxon>Tineoidea</taxon>
        <taxon>Psychidae</taxon>
        <taxon>Oiketicinae</taxon>
        <taxon>Eumeta</taxon>
    </lineage>
</organism>
<evidence type="ECO:0000313" key="2">
    <source>
        <dbReference type="EMBL" id="GBP83016.1"/>
    </source>
</evidence>
<feature type="region of interest" description="Disordered" evidence="1">
    <location>
        <begin position="71"/>
        <end position="92"/>
    </location>
</feature>
<evidence type="ECO:0000256" key="1">
    <source>
        <dbReference type="SAM" id="MobiDB-lite"/>
    </source>
</evidence>
<comment type="caution">
    <text evidence="2">The sequence shown here is derived from an EMBL/GenBank/DDBJ whole genome shotgun (WGS) entry which is preliminary data.</text>
</comment>
<gene>
    <name evidence="2" type="ORF">EVAR_62326_1</name>
</gene>